<dbReference type="AlphaFoldDB" id="A0A2S8BAL0"/>
<name>A0A2S8BAL0_9SPHN</name>
<sequence length="89" mass="10327">MAEHPVSDWLKTFRTVRLKCRGCGKETVLGLDDLLAMSKKHDDMTWWRLRFKCGKCGAKDPYFSSADTRLTRPSESPHGWNPLTQTWNK</sequence>
<keyword evidence="3" id="KW-1185">Reference proteome</keyword>
<comment type="caution">
    <text evidence="2">The sequence shown here is derived from an EMBL/GenBank/DDBJ whole genome shotgun (WGS) entry which is preliminary data.</text>
</comment>
<evidence type="ECO:0000256" key="1">
    <source>
        <dbReference type="SAM" id="MobiDB-lite"/>
    </source>
</evidence>
<organism evidence="2 3">
    <name type="scientific">Sphingopyxis lindanitolerans</name>
    <dbReference type="NCBI Taxonomy" id="2054227"/>
    <lineage>
        <taxon>Bacteria</taxon>
        <taxon>Pseudomonadati</taxon>
        <taxon>Pseudomonadota</taxon>
        <taxon>Alphaproteobacteria</taxon>
        <taxon>Sphingomonadales</taxon>
        <taxon>Sphingomonadaceae</taxon>
        <taxon>Sphingopyxis</taxon>
    </lineage>
</organism>
<evidence type="ECO:0000313" key="3">
    <source>
        <dbReference type="Proteomes" id="UP000238954"/>
    </source>
</evidence>
<protein>
    <submittedName>
        <fullName evidence="2">Uncharacterized protein</fullName>
    </submittedName>
</protein>
<dbReference type="Proteomes" id="UP000238954">
    <property type="component" value="Chromosome"/>
</dbReference>
<feature type="region of interest" description="Disordered" evidence="1">
    <location>
        <begin position="67"/>
        <end position="89"/>
    </location>
</feature>
<gene>
    <name evidence="2" type="ORF">CVO77_00160</name>
</gene>
<evidence type="ECO:0000313" key="2">
    <source>
        <dbReference type="EMBL" id="PQM29388.1"/>
    </source>
</evidence>
<proteinExistence type="predicted"/>
<reference evidence="3" key="1">
    <citation type="submission" date="2017-11" db="EMBL/GenBank/DDBJ databases">
        <title>The complete genome sequence of Sphingopyxis pomeranensis sp. nov. strain WS5A3p.</title>
        <authorList>
            <person name="Kaminski M.A."/>
        </authorList>
    </citation>
    <scope>NUCLEOTIDE SEQUENCE [LARGE SCALE GENOMIC DNA]</scope>
    <source>
        <strain evidence="3">WS5A3p</strain>
    </source>
</reference>
<dbReference type="EMBL" id="PHFW01000001">
    <property type="protein sequence ID" value="PQM29388.1"/>
    <property type="molecule type" value="Genomic_DNA"/>
</dbReference>
<accession>A0A2S8BAL0</accession>